<keyword evidence="2" id="KW-1185">Reference proteome</keyword>
<evidence type="ECO:0000313" key="1">
    <source>
        <dbReference type="EnsemblPlants" id="OMERI01G31190.3"/>
    </source>
</evidence>
<dbReference type="Proteomes" id="UP000008021">
    <property type="component" value="Chromosome 1"/>
</dbReference>
<evidence type="ECO:0000313" key="2">
    <source>
        <dbReference type="Proteomes" id="UP000008021"/>
    </source>
</evidence>
<proteinExistence type="predicted"/>
<accession>A0A0E0C911</accession>
<dbReference type="EnsemblPlants" id="OMERI01G31190.3">
    <property type="protein sequence ID" value="OMERI01G31190.3"/>
    <property type="gene ID" value="OMERI01G31190"/>
</dbReference>
<reference evidence="1" key="1">
    <citation type="submission" date="2015-04" db="UniProtKB">
        <authorList>
            <consortium name="EnsemblPlants"/>
        </authorList>
    </citation>
    <scope>IDENTIFICATION</scope>
</reference>
<organism evidence="1">
    <name type="scientific">Oryza meridionalis</name>
    <dbReference type="NCBI Taxonomy" id="40149"/>
    <lineage>
        <taxon>Eukaryota</taxon>
        <taxon>Viridiplantae</taxon>
        <taxon>Streptophyta</taxon>
        <taxon>Embryophyta</taxon>
        <taxon>Tracheophyta</taxon>
        <taxon>Spermatophyta</taxon>
        <taxon>Magnoliopsida</taxon>
        <taxon>Liliopsida</taxon>
        <taxon>Poales</taxon>
        <taxon>Poaceae</taxon>
        <taxon>BOP clade</taxon>
        <taxon>Oryzoideae</taxon>
        <taxon>Oryzeae</taxon>
        <taxon>Oryzinae</taxon>
        <taxon>Oryza</taxon>
    </lineage>
</organism>
<reference evidence="1" key="2">
    <citation type="submission" date="2018-05" db="EMBL/GenBank/DDBJ databases">
        <title>OmerRS3 (Oryza meridionalis Reference Sequence Version 3).</title>
        <authorList>
            <person name="Zhang J."/>
            <person name="Kudrna D."/>
            <person name="Lee S."/>
            <person name="Talag J."/>
            <person name="Welchert J."/>
            <person name="Wing R.A."/>
        </authorList>
    </citation>
    <scope>NUCLEOTIDE SEQUENCE [LARGE SCALE GENOMIC DNA]</scope>
    <source>
        <strain evidence="1">cv. OR44</strain>
    </source>
</reference>
<name>A0A0E0C911_9ORYZ</name>
<dbReference type="AlphaFoldDB" id="A0A0E0C911"/>
<protein>
    <submittedName>
        <fullName evidence="1">Uncharacterized protein</fullName>
    </submittedName>
</protein>
<sequence>MVFLDGIGGKGGALQEGKKFALYIDREVQSIDTRKWELGSSQTKGVKGTTHRTEGDHDGYAPLTRAAIPVTWGHAMEVPERMLKISGVNEFGPLDEKAATRGASLEPKIVFAGKIIVLPHLQNVKFDGSSAAASTDKPMKSHE</sequence>
<dbReference type="Gramene" id="OMERI01G31190.3">
    <property type="protein sequence ID" value="OMERI01G31190.3"/>
    <property type="gene ID" value="OMERI01G31190"/>
</dbReference>